<comment type="caution">
    <text evidence="1">The sequence shown here is derived from an EMBL/GenBank/DDBJ whole genome shotgun (WGS) entry which is preliminary data.</text>
</comment>
<reference evidence="1 2" key="1">
    <citation type="journal article" date="2016" name="Nat. Commun.">
        <title>Thousands of microbial genomes shed light on interconnected biogeochemical processes in an aquifer system.</title>
        <authorList>
            <person name="Anantharaman K."/>
            <person name="Brown C.T."/>
            <person name="Hug L.A."/>
            <person name="Sharon I."/>
            <person name="Castelle C.J."/>
            <person name="Probst A.J."/>
            <person name="Thomas B.C."/>
            <person name="Singh A."/>
            <person name="Wilkins M.J."/>
            <person name="Karaoz U."/>
            <person name="Brodie E.L."/>
            <person name="Williams K.H."/>
            <person name="Hubbard S.S."/>
            <person name="Banfield J.F."/>
        </authorList>
    </citation>
    <scope>NUCLEOTIDE SEQUENCE [LARGE SCALE GENOMIC DNA]</scope>
</reference>
<evidence type="ECO:0000313" key="2">
    <source>
        <dbReference type="Proteomes" id="UP000176326"/>
    </source>
</evidence>
<dbReference type="AlphaFoldDB" id="A0A1G2EQL0"/>
<dbReference type="EMBL" id="MHMN01000029">
    <property type="protein sequence ID" value="OGZ28085.1"/>
    <property type="molecule type" value="Genomic_DNA"/>
</dbReference>
<dbReference type="Proteomes" id="UP000176326">
    <property type="component" value="Unassembled WGS sequence"/>
</dbReference>
<proteinExistence type="predicted"/>
<name>A0A1G2EQL0_9BACT</name>
<gene>
    <name evidence="1" type="ORF">A2427_03405</name>
</gene>
<sequence>MAGIVFRTVVLVEIEIKPGVARRVPYEFLAQILDSGGSETFSWGSNGDEVTIKVCPGQGVEVSFGGDARGTVDIKDIRSAWCRAKIPAV</sequence>
<protein>
    <submittedName>
        <fullName evidence="1">Uncharacterized protein</fullName>
    </submittedName>
</protein>
<organism evidence="1 2">
    <name type="scientific">Candidatus Nealsonbacteria bacterium RIFOXYC1_FULL_40_7</name>
    <dbReference type="NCBI Taxonomy" id="1801678"/>
    <lineage>
        <taxon>Bacteria</taxon>
        <taxon>Candidatus Nealsoniibacteriota</taxon>
    </lineage>
</organism>
<accession>A0A1G2EQL0</accession>
<evidence type="ECO:0000313" key="1">
    <source>
        <dbReference type="EMBL" id="OGZ28085.1"/>
    </source>
</evidence>